<organism evidence="2 3">
    <name type="scientific">Kosakonia sacchari</name>
    <dbReference type="NCBI Taxonomy" id="1158459"/>
    <lineage>
        <taxon>Bacteria</taxon>
        <taxon>Pseudomonadati</taxon>
        <taxon>Pseudomonadota</taxon>
        <taxon>Gammaproteobacteria</taxon>
        <taxon>Enterobacterales</taxon>
        <taxon>Enterobacteriaceae</taxon>
        <taxon>Kosakonia</taxon>
    </lineage>
</organism>
<protein>
    <submittedName>
        <fullName evidence="2">Uncharacterized protein</fullName>
    </submittedName>
</protein>
<dbReference type="EMBL" id="FMUI01000002">
    <property type="protein sequence ID" value="SCX39545.1"/>
    <property type="molecule type" value="Genomic_DNA"/>
</dbReference>
<proteinExistence type="predicted"/>
<sequence>MSCRINLVTLSVILLPVSLFASCLSGSDIQKNADVTLSLQGSYTKKKPSIWNVEGKNAYVKNNINNSAGVKFSSGCSLIEERLNLELSLYGLTYYPWRTLGKFEKDNHRSRMLLNQAKLTFIASDSIRLEAGKLRDKPGIFFLKSPSALLTNYYAGFKNDRLYTPAMKPVYTESFWGASIVHDTRDYGLAFTVAPRLARIKKRYETSGNWSADQRSNSSERYLLSYTEYRLKKHTPSINVMLGESRSVALTDSFNYTPQWIINAEIALHSTQQWRHFSPQSAAAVQSYSFPSSLYTTNDNQGVEVAIGGQYTTDNFSLFGIEYYFQSEGYSAREWRQQTNFVDYLNTKNQYAVLDQVFDAYKYLMGAEISNVANKSNLQGKHYINAYASLAFKGGSGLQPYIITNMVDYSSLIGMHYSTPLDYFDGKVEGYAGMFSAFGSRDAEFSHFGRTVGFYLGVEYHL</sequence>
<name>A0A1G4XEK2_9ENTR</name>
<feature type="signal peptide" evidence="1">
    <location>
        <begin position="1"/>
        <end position="21"/>
    </location>
</feature>
<keyword evidence="1" id="KW-0732">Signal</keyword>
<comment type="caution">
    <text evidence="2">The sequence shown here is derived from an EMBL/GenBank/DDBJ whole genome shotgun (WGS) entry which is preliminary data.</text>
</comment>
<dbReference type="AlphaFoldDB" id="A0A1G4XEK2"/>
<evidence type="ECO:0000313" key="3">
    <source>
        <dbReference type="Proteomes" id="UP000183569"/>
    </source>
</evidence>
<dbReference type="PROSITE" id="PS51257">
    <property type="entry name" value="PROKAR_LIPOPROTEIN"/>
    <property type="match status" value="1"/>
</dbReference>
<gene>
    <name evidence="2" type="ORF">SAMN02927897_00588</name>
</gene>
<evidence type="ECO:0000313" key="2">
    <source>
        <dbReference type="EMBL" id="SCX39545.1"/>
    </source>
</evidence>
<evidence type="ECO:0000256" key="1">
    <source>
        <dbReference type="SAM" id="SignalP"/>
    </source>
</evidence>
<dbReference type="Proteomes" id="UP000183569">
    <property type="component" value="Unassembled WGS sequence"/>
</dbReference>
<accession>A0A1G4XEK2</accession>
<feature type="chain" id="PRO_5032406679" evidence="1">
    <location>
        <begin position="22"/>
        <end position="462"/>
    </location>
</feature>
<reference evidence="2 3" key="1">
    <citation type="submission" date="2016-10" db="EMBL/GenBank/DDBJ databases">
        <authorList>
            <person name="Varghese N."/>
            <person name="Submissions S."/>
        </authorList>
    </citation>
    <scope>NUCLEOTIDE SEQUENCE [LARGE SCALE GENOMIC DNA]</scope>
    <source>
        <strain evidence="2 3">CGMCC 1.12102</strain>
    </source>
</reference>